<dbReference type="AlphaFoldDB" id="A0A1J4JU55"/>
<dbReference type="EMBL" id="MLAK01000926">
    <property type="protein sequence ID" value="OHT01054.1"/>
    <property type="molecule type" value="Genomic_DNA"/>
</dbReference>
<keyword evidence="1" id="KW-1133">Transmembrane helix</keyword>
<reference evidence="2" key="1">
    <citation type="submission" date="2016-10" db="EMBL/GenBank/DDBJ databases">
        <authorList>
            <person name="Benchimol M."/>
            <person name="Almeida L.G."/>
            <person name="Vasconcelos A.T."/>
            <person name="Perreira-Neves A."/>
            <person name="Rosa I.A."/>
            <person name="Tasca T."/>
            <person name="Bogo M.R."/>
            <person name="de Souza W."/>
        </authorList>
    </citation>
    <scope>NUCLEOTIDE SEQUENCE [LARGE SCALE GENOMIC DNA]</scope>
    <source>
        <strain evidence="2">K</strain>
    </source>
</reference>
<keyword evidence="1" id="KW-0812">Transmembrane</keyword>
<keyword evidence="3" id="KW-1185">Reference proteome</keyword>
<dbReference type="RefSeq" id="XP_068354190.1">
    <property type="nucleotide sequence ID" value="XM_068490199.1"/>
</dbReference>
<keyword evidence="1" id="KW-0472">Membrane</keyword>
<protein>
    <submittedName>
        <fullName evidence="2">Uncharacterized protein</fullName>
    </submittedName>
</protein>
<dbReference type="Proteomes" id="UP000179807">
    <property type="component" value="Unassembled WGS sequence"/>
</dbReference>
<evidence type="ECO:0000313" key="3">
    <source>
        <dbReference type="Proteomes" id="UP000179807"/>
    </source>
</evidence>
<sequence length="391" mass="45133">MGKTNTEHKRIKIDIKLYGIGVPLQFLYDHWFTSQIVFFIFSCFCYQWGWTFPLFLFVIIEGIMIWFQHKAPRIDAERRKAFNAWINDSIVQSGGESCNFVNSLLDMCFEKMLPDTFSNILCPIASRVFQQTVPFFINYLQFTAFSFGYTPPKILQVVSDQTQASKTPANSISLNGSFLFANEIRFACNFKILRLIPCTLVVKDIVLYAPVQLIIESPEENKFLNTSIITAIAFTATQPLVLLHANIYFNGFCVSKIPLANHLISLFVEHQANLLVSKGECVVWDWITNTFSFRHLSRSCTKVSQELFQDIATKDNRFDAHTRFSLSNDTIQRYDETRKMYWERTNKAKLAPNEKLIQMAPPAGAETEPVFFYREEKKECVNISIQTQNNV</sequence>
<proteinExistence type="predicted"/>
<name>A0A1J4JU55_9EUKA</name>
<dbReference type="GeneID" id="94824903"/>
<evidence type="ECO:0000313" key="2">
    <source>
        <dbReference type="EMBL" id="OHT01054.1"/>
    </source>
</evidence>
<organism evidence="2 3">
    <name type="scientific">Tritrichomonas foetus</name>
    <dbReference type="NCBI Taxonomy" id="1144522"/>
    <lineage>
        <taxon>Eukaryota</taxon>
        <taxon>Metamonada</taxon>
        <taxon>Parabasalia</taxon>
        <taxon>Tritrichomonadida</taxon>
        <taxon>Tritrichomonadidae</taxon>
        <taxon>Tritrichomonas</taxon>
    </lineage>
</organism>
<dbReference type="VEuPathDB" id="TrichDB:TRFO_01609"/>
<accession>A0A1J4JU55</accession>
<evidence type="ECO:0000256" key="1">
    <source>
        <dbReference type="SAM" id="Phobius"/>
    </source>
</evidence>
<dbReference type="OrthoDB" id="10527710at2759"/>
<comment type="caution">
    <text evidence="2">The sequence shown here is derived from an EMBL/GenBank/DDBJ whole genome shotgun (WGS) entry which is preliminary data.</text>
</comment>
<gene>
    <name evidence="2" type="ORF">TRFO_01609</name>
</gene>
<feature type="transmembrane region" description="Helical" evidence="1">
    <location>
        <begin position="36"/>
        <end position="60"/>
    </location>
</feature>